<name>A0ABP8ZFQ7_9MICO</name>
<keyword evidence="1" id="KW-1133">Transmembrane helix</keyword>
<keyword evidence="3" id="KW-1185">Reference proteome</keyword>
<feature type="transmembrane region" description="Helical" evidence="1">
    <location>
        <begin position="57"/>
        <end position="76"/>
    </location>
</feature>
<feature type="transmembrane region" description="Helical" evidence="1">
    <location>
        <begin position="109"/>
        <end position="128"/>
    </location>
</feature>
<keyword evidence="1" id="KW-0812">Transmembrane</keyword>
<feature type="transmembrane region" description="Helical" evidence="1">
    <location>
        <begin position="28"/>
        <end position="45"/>
    </location>
</feature>
<feature type="transmembrane region" description="Helical" evidence="1">
    <location>
        <begin position="168"/>
        <end position="188"/>
    </location>
</feature>
<accession>A0ABP8ZFQ7</accession>
<dbReference type="InterPro" id="IPR045393">
    <property type="entry name" value="DUF6518"/>
</dbReference>
<evidence type="ECO:0000256" key="1">
    <source>
        <dbReference type="SAM" id="Phobius"/>
    </source>
</evidence>
<sequence>MLLAAGALVGVLAKLADSWGRDAASLNSTPAVWILALCLIARLTTSPVRAAAGAAGFFLGMLAGYYGTTLIVLHYLVTPRLLVAWTIAAITVCPGAAALLHLASRSGRLLVALPIGVAAGLVFIDHAVQGVLISWQQPDFVPFVHPVQAGFDLATALVIVLGLPRGAAIRVLGSVVGALTALLLLPVVEGLTYGSGLLG</sequence>
<dbReference type="EMBL" id="BAABLP010000008">
    <property type="protein sequence ID" value="GAA4755215.1"/>
    <property type="molecule type" value="Genomic_DNA"/>
</dbReference>
<keyword evidence="1" id="KW-0472">Membrane</keyword>
<reference evidence="3" key="1">
    <citation type="journal article" date="2019" name="Int. J. Syst. Evol. Microbiol.">
        <title>The Global Catalogue of Microorganisms (GCM) 10K type strain sequencing project: providing services to taxonomists for standard genome sequencing and annotation.</title>
        <authorList>
            <consortium name="The Broad Institute Genomics Platform"/>
            <consortium name="The Broad Institute Genome Sequencing Center for Infectious Disease"/>
            <person name="Wu L."/>
            <person name="Ma J."/>
        </authorList>
    </citation>
    <scope>NUCLEOTIDE SEQUENCE [LARGE SCALE GENOMIC DNA]</scope>
    <source>
        <strain evidence="3">JCM 19015</strain>
    </source>
</reference>
<feature type="transmembrane region" description="Helical" evidence="1">
    <location>
        <begin position="82"/>
        <end position="102"/>
    </location>
</feature>
<protein>
    <recommendedName>
        <fullName evidence="4">Ammonia permease</fullName>
    </recommendedName>
</protein>
<dbReference type="Proteomes" id="UP001500121">
    <property type="component" value="Unassembled WGS sequence"/>
</dbReference>
<evidence type="ECO:0000313" key="3">
    <source>
        <dbReference type="Proteomes" id="UP001500121"/>
    </source>
</evidence>
<comment type="caution">
    <text evidence="2">The sequence shown here is derived from an EMBL/GenBank/DDBJ whole genome shotgun (WGS) entry which is preliminary data.</text>
</comment>
<organism evidence="2 3">
    <name type="scientific">Amnibacterium soli</name>
    <dbReference type="NCBI Taxonomy" id="1282736"/>
    <lineage>
        <taxon>Bacteria</taxon>
        <taxon>Bacillati</taxon>
        <taxon>Actinomycetota</taxon>
        <taxon>Actinomycetes</taxon>
        <taxon>Micrococcales</taxon>
        <taxon>Microbacteriaceae</taxon>
        <taxon>Amnibacterium</taxon>
    </lineage>
</organism>
<feature type="transmembrane region" description="Helical" evidence="1">
    <location>
        <begin position="140"/>
        <end position="161"/>
    </location>
</feature>
<dbReference type="Pfam" id="PF20128">
    <property type="entry name" value="DUF6518"/>
    <property type="match status" value="1"/>
</dbReference>
<gene>
    <name evidence="2" type="ORF">GCM10025783_30500</name>
</gene>
<proteinExistence type="predicted"/>
<evidence type="ECO:0008006" key="4">
    <source>
        <dbReference type="Google" id="ProtNLM"/>
    </source>
</evidence>
<evidence type="ECO:0000313" key="2">
    <source>
        <dbReference type="EMBL" id="GAA4755215.1"/>
    </source>
</evidence>